<sequence length="812" mass="92249">MATAQLTDEELFSELKRSGMMPGPVTDSTRPVYLKKLKKLREEQRLRHGKVRVVMNNNTVAAPSESEGILKSGGDVTHKRYSRQSLPRESGKQSPILGFSSDESDADAGLGAHGSRRGRGNTPQSERKPVQQRGTADGDTDRRKVPGWWEMRRPQGDSEDDDDDDDEEEEEEAAMEEASKCRTMNGSRHSYYRDYSDTDEELGKDEQPSRRNRRGSSKQARDHCMDRNDLPSWPGWSREVADVSHRHRGAARKSHTAADSDGAGNLKRKSNNHLESSYNKDPPRVYFPSNSLPPRMPQSNHTAASNHNYSHYQYQGSKRQLNKVSEPEEALLQQFKREEVSTAGGFSAHYLSMFLLTAACLFFLLLGLTYLRMRGTSLTGEENLRSPEDLNVDQSTIVLMNTLQKLHEKLSKTAGDYICGDTDRRNVSVQEASQYLKTLGKEYEDEFNNTVAWILQHSATRDVGIKCSSDPGSILNITSVKYLESTLPRMSFMCRIRRAVITVAHRSSIFLIGVGVLFGVLRYMKYRWAKEEEETKQMYDMVVKIIDVLKSHNEACQENKDLEPYTPIPHVRDSLILPQDSSPLSHYLDLRLIYGSSHAIEHFKCHPPPWKKMKKVWDRAVEFLDANESRVRTETQKIGGADFQVWKWIQPSSTCDKISVMPSKVWQGQAFHLDRRNSPPNSLTPCLKIRNMFDPVMEIGDHWDLAIQEAILEKCSDNEGIVHIAVDKNSREGCVYVKCLSPEFAGKAFKALHGSWFDGKLVTVKYLRLDRYHHRFPQAFTCNTPLKPSNTHMNSLSHLNLRTGASNSQSCS</sequence>
<evidence type="ECO:0000256" key="6">
    <source>
        <dbReference type="ARBA" id="ARBA00023242"/>
    </source>
</evidence>
<evidence type="ECO:0000313" key="10">
    <source>
        <dbReference type="Ensembl" id="ENSXETP00000076491"/>
    </source>
</evidence>
<accession>A0A6I8QT18</accession>
<dbReference type="FunCoup" id="A0A6I8QT18">
    <property type="interactions" value="3014"/>
</dbReference>
<reference evidence="10" key="1">
    <citation type="journal article" date="2010" name="Science">
        <title>The genome of the Western clawed frog Xenopus tropicalis.</title>
        <authorList>
            <person name="Hellsten U."/>
            <person name="Harland R.M."/>
            <person name="Gilchrist M.J."/>
            <person name="Hendrix D."/>
            <person name="Jurka J."/>
            <person name="Kapitonov V."/>
            <person name="Ovcharenko I."/>
            <person name="Putnam N.H."/>
            <person name="Shu S."/>
            <person name="Taher L."/>
            <person name="Blitz I.L."/>
            <person name="Blumberg B."/>
            <person name="Dichmann D.S."/>
            <person name="Dubchak I."/>
            <person name="Amaya E."/>
            <person name="Detter J.C."/>
            <person name="Fletcher R."/>
            <person name="Gerhard D.S."/>
            <person name="Goodstein D."/>
            <person name="Graves T."/>
            <person name="Grigoriev I.V."/>
            <person name="Grimwood J."/>
            <person name="Kawashima T."/>
            <person name="Lindquist E."/>
            <person name="Lucas S.M."/>
            <person name="Mead P.E."/>
            <person name="Mitros T."/>
            <person name="Ogino H."/>
            <person name="Ohta Y."/>
            <person name="Poliakov A.V."/>
            <person name="Pollet N."/>
            <person name="Robert J."/>
            <person name="Salamov A."/>
            <person name="Sater A.K."/>
            <person name="Schmutz J."/>
            <person name="Terry A."/>
            <person name="Vize P.D."/>
            <person name="Warren W.C."/>
            <person name="Wells D."/>
            <person name="Wills A."/>
            <person name="Wilson R.K."/>
            <person name="Zimmerman L.B."/>
            <person name="Zorn A.M."/>
            <person name="Grainger R."/>
            <person name="Grammer T."/>
            <person name="Khokha M.K."/>
            <person name="Richardson P.M."/>
            <person name="Rokhsar D.S."/>
        </authorList>
    </citation>
    <scope>NUCLEOTIDE SEQUENCE [LARGE SCALE GENOMIC DNA]</scope>
    <source>
        <strain evidence="10">Nigerian</strain>
    </source>
</reference>
<dbReference type="Pfam" id="PF09402">
    <property type="entry name" value="MSC"/>
    <property type="match status" value="1"/>
</dbReference>
<dbReference type="AlphaFoldDB" id="A0A6I8QT18"/>
<proteinExistence type="predicted"/>
<feature type="compositionally biased region" description="Polar residues" evidence="7">
    <location>
        <begin position="288"/>
        <end position="305"/>
    </location>
</feature>
<dbReference type="SUPFAM" id="SSF54928">
    <property type="entry name" value="RNA-binding domain, RBD"/>
    <property type="match status" value="1"/>
</dbReference>
<feature type="compositionally biased region" description="Acidic residues" evidence="7">
    <location>
        <begin position="157"/>
        <end position="175"/>
    </location>
</feature>
<dbReference type="Gene3D" id="1.10.720.40">
    <property type="match status" value="1"/>
</dbReference>
<dbReference type="GeneTree" id="ENSGT00940000157643"/>
<evidence type="ECO:0000259" key="9">
    <source>
        <dbReference type="PROSITE" id="PS50954"/>
    </source>
</evidence>
<dbReference type="SMART" id="SM00540">
    <property type="entry name" value="LEM"/>
    <property type="match status" value="1"/>
</dbReference>
<name>A0A6I8QT18_XENTR</name>
<dbReference type="InterPro" id="IPR012677">
    <property type="entry name" value="Nucleotide-bd_a/b_plait_sf"/>
</dbReference>
<dbReference type="InterPro" id="IPR018996">
    <property type="entry name" value="Man1/Src1-like_C"/>
</dbReference>
<organism evidence="10">
    <name type="scientific">Xenopus tropicalis</name>
    <name type="common">Western clawed frog</name>
    <name type="synonym">Silurana tropicalis</name>
    <dbReference type="NCBI Taxonomy" id="8364"/>
    <lineage>
        <taxon>Eukaryota</taxon>
        <taxon>Metazoa</taxon>
        <taxon>Chordata</taxon>
        <taxon>Craniata</taxon>
        <taxon>Vertebrata</taxon>
        <taxon>Euteleostomi</taxon>
        <taxon>Amphibia</taxon>
        <taxon>Batrachia</taxon>
        <taxon>Anura</taxon>
        <taxon>Pipoidea</taxon>
        <taxon>Pipidae</taxon>
        <taxon>Xenopodinae</taxon>
        <taxon>Xenopus</taxon>
        <taxon>Silurana</taxon>
    </lineage>
</organism>
<dbReference type="Bgee" id="ENSXETG00000013841">
    <property type="expression patterns" value="Expressed in blastula and 12 other cell types or tissues"/>
</dbReference>
<dbReference type="CDD" id="cd12286">
    <property type="entry name" value="RRM_Man1"/>
    <property type="match status" value="1"/>
</dbReference>
<evidence type="ECO:0000256" key="7">
    <source>
        <dbReference type="SAM" id="MobiDB-lite"/>
    </source>
</evidence>
<dbReference type="InterPro" id="IPR052277">
    <property type="entry name" value="INM_ESCRT-Associated"/>
</dbReference>
<feature type="compositionally biased region" description="Basic and acidic residues" evidence="7">
    <location>
        <begin position="219"/>
        <end position="229"/>
    </location>
</feature>
<dbReference type="InterPro" id="IPR011015">
    <property type="entry name" value="LEM/LEM-like_dom_sf"/>
</dbReference>
<dbReference type="PROSITE" id="PS50954">
    <property type="entry name" value="LEM"/>
    <property type="match status" value="1"/>
</dbReference>
<feature type="transmembrane region" description="Helical" evidence="8">
    <location>
        <begin position="499"/>
        <end position="521"/>
    </location>
</feature>
<dbReference type="InterPro" id="IPR034394">
    <property type="entry name" value="Man1_RRM"/>
</dbReference>
<dbReference type="InParanoid" id="A0A6I8QT18"/>
<dbReference type="PANTHER" id="PTHR13428:SF10">
    <property type="entry name" value="INNER NUCLEAR MEMBRANE PROTEIN MAN1"/>
    <property type="match status" value="1"/>
</dbReference>
<feature type="transmembrane region" description="Helical" evidence="8">
    <location>
        <begin position="350"/>
        <end position="371"/>
    </location>
</feature>
<dbReference type="Gene3D" id="3.30.70.330">
    <property type="match status" value="1"/>
</dbReference>
<evidence type="ECO:0000256" key="2">
    <source>
        <dbReference type="ARBA" id="ARBA00022553"/>
    </source>
</evidence>
<dbReference type="GO" id="GO:0005637">
    <property type="term" value="C:nuclear inner membrane"/>
    <property type="evidence" value="ECO:0007669"/>
    <property type="project" value="UniProtKB-SubCell"/>
</dbReference>
<evidence type="ECO:0000256" key="1">
    <source>
        <dbReference type="ARBA" id="ARBA00004473"/>
    </source>
</evidence>
<evidence type="ECO:0000256" key="5">
    <source>
        <dbReference type="ARBA" id="ARBA00023136"/>
    </source>
</evidence>
<comment type="subcellular location">
    <subcellularLocation>
        <location evidence="1">Nucleus inner membrane</location>
        <topology evidence="1">Multi-pass membrane protein</topology>
    </subcellularLocation>
</comment>
<feature type="compositionally biased region" description="Basic and acidic residues" evidence="7">
    <location>
        <begin position="139"/>
        <end position="156"/>
    </location>
</feature>
<dbReference type="CDD" id="cd12942">
    <property type="entry name" value="LEM_Man1"/>
    <property type="match status" value="1"/>
</dbReference>
<dbReference type="FunFam" id="3.30.70.330:FF:000176">
    <property type="entry name" value="Inner nuclear membrane protein Man1"/>
    <property type="match status" value="1"/>
</dbReference>
<keyword evidence="4 8" id="KW-1133">Transmembrane helix</keyword>
<dbReference type="Ensembl" id="ENSXETT00000093825">
    <property type="protein sequence ID" value="ENSXETP00000076491"/>
    <property type="gene ID" value="ENSXETG00000013841"/>
</dbReference>
<dbReference type="InterPro" id="IPR035979">
    <property type="entry name" value="RBD_domain_sf"/>
</dbReference>
<evidence type="ECO:0000256" key="4">
    <source>
        <dbReference type="ARBA" id="ARBA00022989"/>
    </source>
</evidence>
<keyword evidence="3 8" id="KW-0812">Transmembrane</keyword>
<evidence type="ECO:0000256" key="8">
    <source>
        <dbReference type="SAM" id="Phobius"/>
    </source>
</evidence>
<feature type="compositionally biased region" description="Basic residues" evidence="7">
    <location>
        <begin position="245"/>
        <end position="255"/>
    </location>
</feature>
<gene>
    <name evidence="10" type="primary">lemd3</name>
</gene>
<keyword evidence="6" id="KW-0539">Nucleus</keyword>
<dbReference type="FunFam" id="1.10.720.40:FF:000001">
    <property type="entry name" value="LEM domain containing 2, isoform CRA_a"/>
    <property type="match status" value="1"/>
</dbReference>
<feature type="domain" description="LEM" evidence="9">
    <location>
        <begin position="1"/>
        <end position="44"/>
    </location>
</feature>
<dbReference type="InterPro" id="IPR041885">
    <property type="entry name" value="MAN1_winged_helix_dom"/>
</dbReference>
<dbReference type="SUPFAM" id="SSF63451">
    <property type="entry name" value="LEM domain"/>
    <property type="match status" value="1"/>
</dbReference>
<feature type="region of interest" description="Disordered" evidence="7">
    <location>
        <begin position="56"/>
        <end position="305"/>
    </location>
</feature>
<dbReference type="Gene3D" id="1.10.10.1180">
    <property type="entry name" value="MAN1, winged-helix domain"/>
    <property type="match status" value="1"/>
</dbReference>
<protein>
    <submittedName>
        <fullName evidence="10">LEM domain containing 3</fullName>
    </submittedName>
</protein>
<dbReference type="InterPro" id="IPR003887">
    <property type="entry name" value="LEM_dom"/>
</dbReference>
<dbReference type="GO" id="GO:0003676">
    <property type="term" value="F:nucleic acid binding"/>
    <property type="evidence" value="ECO:0007669"/>
    <property type="project" value="InterPro"/>
</dbReference>
<dbReference type="Pfam" id="PF03020">
    <property type="entry name" value="LEM"/>
    <property type="match status" value="1"/>
</dbReference>
<evidence type="ECO:0000256" key="3">
    <source>
        <dbReference type="ARBA" id="ARBA00022692"/>
    </source>
</evidence>
<dbReference type="Xenbase" id="XB-GENE-486033">
    <property type="gene designation" value="lemd3"/>
</dbReference>
<reference evidence="10" key="2">
    <citation type="submission" date="2020-05" db="UniProtKB">
        <authorList>
            <consortium name="Ensembl"/>
        </authorList>
    </citation>
    <scope>IDENTIFICATION</scope>
</reference>
<keyword evidence="2" id="KW-0597">Phosphoprotein</keyword>
<keyword evidence="5 8" id="KW-0472">Membrane</keyword>
<dbReference type="PANTHER" id="PTHR13428">
    <property type="entry name" value="INNER NUCLEAR MEMBRANE PROTEIN MAN1 LEM DOMAIN CONTAINING PROTEIN"/>
    <property type="match status" value="1"/>
</dbReference>